<dbReference type="AlphaFoldDB" id="A0A9P3M1S5"/>
<dbReference type="OrthoDB" id="10556411at2759"/>
<keyword evidence="1" id="KW-0812">Transmembrane</keyword>
<feature type="transmembrane region" description="Helical" evidence="1">
    <location>
        <begin position="6"/>
        <end position="24"/>
    </location>
</feature>
<organism evidence="2 3">
    <name type="scientific">Entomortierella parvispora</name>
    <dbReference type="NCBI Taxonomy" id="205924"/>
    <lineage>
        <taxon>Eukaryota</taxon>
        <taxon>Fungi</taxon>
        <taxon>Fungi incertae sedis</taxon>
        <taxon>Mucoromycota</taxon>
        <taxon>Mortierellomycotina</taxon>
        <taxon>Mortierellomycetes</taxon>
        <taxon>Mortierellales</taxon>
        <taxon>Mortierellaceae</taxon>
        <taxon>Entomortierella</taxon>
    </lineage>
</organism>
<evidence type="ECO:0000313" key="2">
    <source>
        <dbReference type="EMBL" id="GJJ78593.1"/>
    </source>
</evidence>
<keyword evidence="3" id="KW-1185">Reference proteome</keyword>
<keyword evidence="1" id="KW-1133">Transmembrane helix</keyword>
<dbReference type="Proteomes" id="UP000827284">
    <property type="component" value="Unassembled WGS sequence"/>
</dbReference>
<sequence>MSPTNITIMGSLALVITALGLYSLKDLGSARQTYLNKLASDMRSIESLVRQLDNASVSTPAVLATPASTSAASAATAAASPTNSTPICAFVHRHSLKLSEVHPRWSIHYDVDPIRFKEKLMSVHKELDEDWRSLAVLEMKLASKAGPDTRTTTTSCVIRSA</sequence>
<reference evidence="2" key="2">
    <citation type="journal article" date="2022" name="Microbiol. Resour. Announc.">
        <title>Whole-Genome Sequence of Entomortierella parvispora E1425, a Mucoromycotan Fungus Associated with Burkholderiaceae-Related Endosymbiotic Bacteria.</title>
        <authorList>
            <person name="Herlambang A."/>
            <person name="Guo Y."/>
            <person name="Takashima Y."/>
            <person name="Narisawa K."/>
            <person name="Ohta H."/>
            <person name="Nishizawa T."/>
        </authorList>
    </citation>
    <scope>NUCLEOTIDE SEQUENCE</scope>
    <source>
        <strain evidence="2">E1425</strain>
    </source>
</reference>
<keyword evidence="1" id="KW-0472">Membrane</keyword>
<comment type="caution">
    <text evidence="2">The sequence shown here is derived from an EMBL/GenBank/DDBJ whole genome shotgun (WGS) entry which is preliminary data.</text>
</comment>
<accession>A0A9P3M1S5</accession>
<dbReference type="EMBL" id="BQFW01000015">
    <property type="protein sequence ID" value="GJJ78593.1"/>
    <property type="molecule type" value="Genomic_DNA"/>
</dbReference>
<reference evidence="2" key="1">
    <citation type="submission" date="2021-11" db="EMBL/GenBank/DDBJ databases">
        <authorList>
            <person name="Herlambang A."/>
            <person name="Guo Y."/>
            <person name="Takashima Y."/>
            <person name="Nishizawa T."/>
        </authorList>
    </citation>
    <scope>NUCLEOTIDE SEQUENCE</scope>
    <source>
        <strain evidence="2">E1425</strain>
    </source>
</reference>
<name>A0A9P3M1S5_9FUNG</name>
<gene>
    <name evidence="2" type="ORF">EMPS_10952</name>
</gene>
<proteinExistence type="predicted"/>
<protein>
    <submittedName>
        <fullName evidence="2">Uncharacterized protein</fullName>
    </submittedName>
</protein>
<evidence type="ECO:0000313" key="3">
    <source>
        <dbReference type="Proteomes" id="UP000827284"/>
    </source>
</evidence>
<evidence type="ECO:0000256" key="1">
    <source>
        <dbReference type="SAM" id="Phobius"/>
    </source>
</evidence>